<accession>A8ZPT7</accession>
<dbReference type="GO" id="GO:0004222">
    <property type="term" value="F:metalloendopeptidase activity"/>
    <property type="evidence" value="ECO:0007669"/>
    <property type="project" value="TreeGrafter"/>
</dbReference>
<dbReference type="PANTHER" id="PTHR21666:SF270">
    <property type="entry name" value="MUREIN HYDROLASE ACTIVATOR ENVC"/>
    <property type="match status" value="1"/>
</dbReference>
<keyword evidence="2" id="KW-0732">Signal</keyword>
<dbReference type="EMBL" id="CP000843">
    <property type="protein sequence ID" value="ABW33041.1"/>
    <property type="molecule type" value="Genomic_DNA"/>
</dbReference>
<name>A8ZPT7_ACAM1</name>
<feature type="region of interest" description="Disordered" evidence="1">
    <location>
        <begin position="29"/>
        <end position="75"/>
    </location>
</feature>
<dbReference type="InterPro" id="IPR016047">
    <property type="entry name" value="M23ase_b-sheet_dom"/>
</dbReference>
<gene>
    <name evidence="4" type="ordered locus">AM1_F0144</name>
</gene>
<evidence type="ECO:0000259" key="3">
    <source>
        <dbReference type="Pfam" id="PF01551"/>
    </source>
</evidence>
<dbReference type="CDD" id="cd12797">
    <property type="entry name" value="M23_peptidase"/>
    <property type="match status" value="1"/>
</dbReference>
<feature type="signal peptide" evidence="2">
    <location>
        <begin position="1"/>
        <end position="24"/>
    </location>
</feature>
<dbReference type="InterPro" id="IPR050570">
    <property type="entry name" value="Cell_wall_metabolism_enzyme"/>
</dbReference>
<dbReference type="RefSeq" id="WP_012168207.1">
    <property type="nucleotide sequence ID" value="NC_009931.1"/>
</dbReference>
<feature type="chain" id="PRO_5002731671" evidence="2">
    <location>
        <begin position="25"/>
        <end position="870"/>
    </location>
</feature>
<dbReference type="AlphaFoldDB" id="A8ZPT7"/>
<proteinExistence type="predicted"/>
<dbReference type="Gene3D" id="2.70.70.10">
    <property type="entry name" value="Glucose Permease (Domain IIA)"/>
    <property type="match status" value="1"/>
</dbReference>
<evidence type="ECO:0000313" key="5">
    <source>
        <dbReference type="Proteomes" id="UP000000268"/>
    </source>
</evidence>
<reference evidence="4 5" key="1">
    <citation type="journal article" date="2008" name="Proc. Natl. Acad. Sci. U.S.A.">
        <title>Niche adaptation and genome expansion in the chlorophyll d-producing cyanobacterium Acaryochloris marina.</title>
        <authorList>
            <person name="Swingley W.D."/>
            <person name="Chen M."/>
            <person name="Cheung P.C."/>
            <person name="Conrad A.L."/>
            <person name="Dejesa L.C."/>
            <person name="Hao J."/>
            <person name="Honchak B.M."/>
            <person name="Karbach L.E."/>
            <person name="Kurdoglu A."/>
            <person name="Lahiri S."/>
            <person name="Mastrian S.D."/>
            <person name="Miyashita H."/>
            <person name="Page L."/>
            <person name="Ramakrishna P."/>
            <person name="Satoh S."/>
            <person name="Sattley W.M."/>
            <person name="Shimada Y."/>
            <person name="Taylor H.L."/>
            <person name="Tomo T."/>
            <person name="Tsuchiya T."/>
            <person name="Wang Z.T."/>
            <person name="Raymond J."/>
            <person name="Mimuro M."/>
            <person name="Blankenship R.E."/>
            <person name="Touchman J.W."/>
        </authorList>
    </citation>
    <scope>NUCLEOTIDE SEQUENCE [LARGE SCALE GENOMIC DNA]</scope>
    <source>
        <strain evidence="5">MBIC 11017</strain>
        <plasmid evidence="5">Plasmid pREB6</plasmid>
    </source>
</reference>
<protein>
    <submittedName>
        <fullName evidence="4">Peptidase, M23B family</fullName>
    </submittedName>
</protein>
<evidence type="ECO:0000313" key="4">
    <source>
        <dbReference type="EMBL" id="ABW33041.1"/>
    </source>
</evidence>
<feature type="compositionally biased region" description="Low complexity" evidence="1">
    <location>
        <begin position="42"/>
        <end position="54"/>
    </location>
</feature>
<evidence type="ECO:0000256" key="1">
    <source>
        <dbReference type="SAM" id="MobiDB-lite"/>
    </source>
</evidence>
<dbReference type="PANTHER" id="PTHR21666">
    <property type="entry name" value="PEPTIDASE-RELATED"/>
    <property type="match status" value="1"/>
</dbReference>
<sequence length="870" mass="92454">MKRPLTLLIAAGLVVSPWSLPVNAQIVRPANRPTSRQQAVNQSRPTTPQSTTSPGLIYSPSGERAPSFSQMSGATAPGQIELPAHVQMDYQFSRAFPRGATPDQMTKWGDIPNNPQFVGFHKMTLRELSRSSGQDIAGVPLNEIDLIQGMTVEEVTQLYHGLEDKPLDQAPKILQIAAGITNDPKGTLKQSKGAALTFGQKALIAELAKKPALKGISLERLSKGDWGNILTPGEQGEVAKILTKVNGKIPLEKLFPMTQGVIVGDWESVRKQAQAEATRQGSKVLVKELMKNEKFRKMPLGSLTLEELDLEETLPGLIDQPIATIPKIADKYLSDIPGMSEVPVDHLPFDLKFTPSKDDVIARMDVAYAGPTETPITRVISGGTKNQKFKPEPCLQQRCSHFELDNVDGGGPPSKVSGKAWVAGKDQPTPGGKGFLALVNNGKEPAGIVPWTTAAHVKISLENIKEGGNGEPASAQLWAHFQFCKKVPLLGLQCTPHFIPFPTPFKLKEKSLMLIATSGGLPAYLQNARNQQNFCTPAVANALQANASQGSASDTAAVSSPSPDQHIAPATSNQADQNLRQYLKRIAAGESTGGTDWRQHPDTGAYGVYQFTPESRATMLRRTGIDPWSKDRATADKAAVFWIQMIGGEQGVDLLGTIQKGDFAKADQILSPKQFTSLPGGPEQSKIWNNPQNLQVYGPNGSAPDGAPTGATGFGPCASTSGFIGPEGDGIATGRLKNPTPGAVITSGYGPRVPPAPGASSFHAAVDLALPLGAPILAADGGVVEYSGVKGGYGNYILINHGNGLATWYAHNNANNVRVGQKVTAGQQIGTVGSTGISTGPHLDFGVVDGYKAGNLYSGQAVNPRKHVRF</sequence>
<feature type="region of interest" description="Disordered" evidence="1">
    <location>
        <begin position="551"/>
        <end position="574"/>
    </location>
</feature>
<keyword evidence="4" id="KW-0614">Plasmid</keyword>
<dbReference type="HOGENOM" id="CLU_288312_0_0_3"/>
<feature type="domain" description="M23ase beta-sheet core" evidence="3">
    <location>
        <begin position="762"/>
        <end position="849"/>
    </location>
</feature>
<dbReference type="KEGG" id="amr:AM1_F0144"/>
<feature type="compositionally biased region" description="Polar residues" evidence="1">
    <location>
        <begin position="32"/>
        <end position="41"/>
    </location>
</feature>
<dbReference type="InterPro" id="IPR011055">
    <property type="entry name" value="Dup_hybrid_motif"/>
</dbReference>
<dbReference type="SUPFAM" id="SSF51261">
    <property type="entry name" value="Duplicated hybrid motif"/>
    <property type="match status" value="1"/>
</dbReference>
<dbReference type="Proteomes" id="UP000000268">
    <property type="component" value="Plasmid pREB6"/>
</dbReference>
<organism evidence="4 5">
    <name type="scientific">Acaryochloris marina (strain MBIC 11017)</name>
    <dbReference type="NCBI Taxonomy" id="329726"/>
    <lineage>
        <taxon>Bacteria</taxon>
        <taxon>Bacillati</taxon>
        <taxon>Cyanobacteriota</taxon>
        <taxon>Cyanophyceae</taxon>
        <taxon>Acaryochloridales</taxon>
        <taxon>Acaryochloridaceae</taxon>
        <taxon>Acaryochloris</taxon>
    </lineage>
</organism>
<geneLocation type="plasmid" evidence="4 5">
    <name>pREB6</name>
</geneLocation>
<evidence type="ECO:0000256" key="2">
    <source>
        <dbReference type="SAM" id="SignalP"/>
    </source>
</evidence>
<keyword evidence="5" id="KW-1185">Reference proteome</keyword>
<feature type="compositionally biased region" description="Polar residues" evidence="1">
    <location>
        <begin position="551"/>
        <end position="563"/>
    </location>
</feature>
<dbReference type="Pfam" id="PF01551">
    <property type="entry name" value="Peptidase_M23"/>
    <property type="match status" value="1"/>
</dbReference>